<keyword evidence="5" id="KW-0540">Nuclease</keyword>
<name>A0ABT9N8D7_9ACTO</name>
<dbReference type="EMBL" id="JAUSQW010000001">
    <property type="protein sequence ID" value="MDP9799969.1"/>
    <property type="molecule type" value="Genomic_DNA"/>
</dbReference>
<dbReference type="RefSeq" id="WP_278060131.1">
    <property type="nucleotide sequence ID" value="NZ_CP121247.1"/>
</dbReference>
<dbReference type="GO" id="GO:0004527">
    <property type="term" value="F:exonuclease activity"/>
    <property type="evidence" value="ECO:0007669"/>
    <property type="project" value="UniProtKB-KW"/>
</dbReference>
<dbReference type="Gene3D" id="3.90.320.10">
    <property type="match status" value="1"/>
</dbReference>
<reference evidence="5 6" key="1">
    <citation type="submission" date="2023-07" db="EMBL/GenBank/DDBJ databases">
        <title>Sequencing the genomes of 1000 actinobacteria strains.</title>
        <authorList>
            <person name="Klenk H.-P."/>
        </authorList>
    </citation>
    <scope>NUCLEOTIDE SEQUENCE [LARGE SCALE GENOMIC DNA]</scope>
    <source>
        <strain evidence="5 6">DSM 102162</strain>
    </source>
</reference>
<protein>
    <submittedName>
        <fullName evidence="5">RecB family exonuclease</fullName>
    </submittedName>
</protein>
<keyword evidence="5" id="KW-0378">Hydrolase</keyword>
<evidence type="ECO:0000256" key="3">
    <source>
        <dbReference type="ARBA" id="ARBA00023204"/>
    </source>
</evidence>
<dbReference type="Proteomes" id="UP001235966">
    <property type="component" value="Unassembled WGS sequence"/>
</dbReference>
<dbReference type="InterPro" id="IPR011604">
    <property type="entry name" value="PDDEXK-like_dom_sf"/>
</dbReference>
<keyword evidence="2" id="KW-0547">Nucleotide-binding</keyword>
<feature type="domain" description="PD-(D/E)XK endonuclease-like" evidence="4">
    <location>
        <begin position="6"/>
        <end position="249"/>
    </location>
</feature>
<organism evidence="5 6">
    <name type="scientific">Arcanobacterium wilhelmae</name>
    <dbReference type="NCBI Taxonomy" id="1803177"/>
    <lineage>
        <taxon>Bacteria</taxon>
        <taxon>Bacillati</taxon>
        <taxon>Actinomycetota</taxon>
        <taxon>Actinomycetes</taxon>
        <taxon>Actinomycetales</taxon>
        <taxon>Actinomycetaceae</taxon>
        <taxon>Arcanobacterium</taxon>
    </lineage>
</organism>
<comment type="caution">
    <text evidence="5">The sequence shown here is derived from an EMBL/GenBank/DDBJ whole genome shotgun (WGS) entry which is preliminary data.</text>
</comment>
<accession>A0ABT9N8D7</accession>
<dbReference type="Pfam" id="PF12705">
    <property type="entry name" value="PDDEXK_1"/>
    <property type="match status" value="1"/>
</dbReference>
<sequence>MKHAALSPSRASDFRSCPLKFRFRVIDKLPEPPSTAALRGTIVHSVLEHLFDHPAPERTESTAQALLHPMWEAHLDKTPADADLFNSPQERAEWLESARPLISQYFALENPSYLEPAGREQFVNATLPSGLAIRGIVDRLDKSPQGQLRVVDYKTGKSPSPRFQDGAIFQMRFYATALYYSENVLPARTQLLYLKDGRTLTYDPVPADVDATTAELESIWSAIRGAIDTGFQPQTGPLCNWCHFKEICPAFGGTAPEISADGVTALLTAERPTR</sequence>
<dbReference type="SUPFAM" id="SSF52980">
    <property type="entry name" value="Restriction endonuclease-like"/>
    <property type="match status" value="1"/>
</dbReference>
<evidence type="ECO:0000313" key="6">
    <source>
        <dbReference type="Proteomes" id="UP001235966"/>
    </source>
</evidence>
<dbReference type="InterPro" id="IPR038726">
    <property type="entry name" value="PDDEXK_AddAB-type"/>
</dbReference>
<keyword evidence="2" id="KW-0067">ATP-binding</keyword>
<gene>
    <name evidence="5" type="ORF">J2S49_000045</name>
</gene>
<keyword evidence="3" id="KW-0234">DNA repair</keyword>
<keyword evidence="6" id="KW-1185">Reference proteome</keyword>
<evidence type="ECO:0000259" key="4">
    <source>
        <dbReference type="Pfam" id="PF12705"/>
    </source>
</evidence>
<proteinExistence type="predicted"/>
<dbReference type="InterPro" id="IPR011335">
    <property type="entry name" value="Restrct_endonuc-II-like"/>
</dbReference>
<keyword evidence="2" id="KW-0347">Helicase</keyword>
<keyword evidence="5" id="KW-0269">Exonuclease</keyword>
<keyword evidence="1" id="KW-0227">DNA damage</keyword>
<evidence type="ECO:0000256" key="2">
    <source>
        <dbReference type="ARBA" id="ARBA00022806"/>
    </source>
</evidence>
<evidence type="ECO:0000256" key="1">
    <source>
        <dbReference type="ARBA" id="ARBA00022763"/>
    </source>
</evidence>
<evidence type="ECO:0000313" key="5">
    <source>
        <dbReference type="EMBL" id="MDP9799969.1"/>
    </source>
</evidence>